<evidence type="ECO:0000256" key="14">
    <source>
        <dbReference type="ARBA" id="ARBA00024688"/>
    </source>
</evidence>
<evidence type="ECO:0000256" key="12">
    <source>
        <dbReference type="ARBA" id="ARBA00023008"/>
    </source>
</evidence>
<keyword evidence="10 19" id="KW-1133">Transmembrane helix</keyword>
<evidence type="ECO:0000256" key="13">
    <source>
        <dbReference type="ARBA" id="ARBA00023136"/>
    </source>
</evidence>
<evidence type="ECO:0000259" key="20">
    <source>
        <dbReference type="PROSITE" id="PS50857"/>
    </source>
</evidence>
<evidence type="ECO:0000256" key="11">
    <source>
        <dbReference type="ARBA" id="ARBA00023004"/>
    </source>
</evidence>
<keyword evidence="24" id="KW-1185">Reference proteome</keyword>
<dbReference type="InterPro" id="IPR008972">
    <property type="entry name" value="Cupredoxin"/>
</dbReference>
<dbReference type="PROSITE" id="PS00078">
    <property type="entry name" value="COX2"/>
    <property type="match status" value="1"/>
</dbReference>
<evidence type="ECO:0000256" key="19">
    <source>
        <dbReference type="SAM" id="Phobius"/>
    </source>
</evidence>
<feature type="transmembrane region" description="Helical" evidence="19">
    <location>
        <begin position="78"/>
        <end position="98"/>
    </location>
</feature>
<evidence type="ECO:0000256" key="1">
    <source>
        <dbReference type="ARBA" id="ARBA00004141"/>
    </source>
</evidence>
<dbReference type="GO" id="GO:0005886">
    <property type="term" value="C:plasma membrane"/>
    <property type="evidence" value="ECO:0007669"/>
    <property type="project" value="UniProtKB-SubCell"/>
</dbReference>
<proteinExistence type="inferred from homology"/>
<dbReference type="Proteomes" id="UP000004263">
    <property type="component" value="Unassembled WGS sequence"/>
</dbReference>
<keyword evidence="6 17" id="KW-0812">Transmembrane</keyword>
<dbReference type="InterPro" id="IPR036909">
    <property type="entry name" value="Cyt_c-like_dom_sf"/>
</dbReference>
<dbReference type="PANTHER" id="PTHR22888">
    <property type="entry name" value="CYTOCHROME C OXIDASE, SUBUNIT II"/>
    <property type="match status" value="1"/>
</dbReference>
<dbReference type="RefSeq" id="WP_007018193.1">
    <property type="nucleotide sequence ID" value="NZ_CH724116.1"/>
</dbReference>
<feature type="transmembrane region" description="Helical" evidence="19">
    <location>
        <begin position="119"/>
        <end position="141"/>
    </location>
</feature>
<keyword evidence="13 19" id="KW-0472">Membrane</keyword>
<dbReference type="SUPFAM" id="SSF49503">
    <property type="entry name" value="Cupredoxins"/>
    <property type="match status" value="1"/>
</dbReference>
<feature type="transmembrane region" description="Helical" evidence="19">
    <location>
        <begin position="39"/>
        <end position="58"/>
    </location>
</feature>
<keyword evidence="4 16" id="KW-0349">Heme</keyword>
<dbReference type="NCBIfam" id="TIGR02866">
    <property type="entry name" value="CoxB"/>
    <property type="match status" value="1"/>
</dbReference>
<evidence type="ECO:0000256" key="2">
    <source>
        <dbReference type="ARBA" id="ARBA00007866"/>
    </source>
</evidence>
<dbReference type="GO" id="GO:0005507">
    <property type="term" value="F:copper ion binding"/>
    <property type="evidence" value="ECO:0007669"/>
    <property type="project" value="InterPro"/>
</dbReference>
<feature type="domain" description="Cytochrome oxidase subunit II transmembrane region profile" evidence="21">
    <location>
        <begin position="52"/>
        <end position="147"/>
    </location>
</feature>
<dbReference type="GO" id="GO:0004129">
    <property type="term" value="F:cytochrome-c oxidase activity"/>
    <property type="evidence" value="ECO:0007669"/>
    <property type="project" value="UniProtKB-EC"/>
</dbReference>
<evidence type="ECO:0000313" key="23">
    <source>
        <dbReference type="EMBL" id="EAT12384.1"/>
    </source>
</evidence>
<dbReference type="PROSITE" id="PS51007">
    <property type="entry name" value="CYTC"/>
    <property type="match status" value="1"/>
</dbReference>
<evidence type="ECO:0000256" key="8">
    <source>
        <dbReference type="ARBA" id="ARBA00022967"/>
    </source>
</evidence>
<dbReference type="PANTHER" id="PTHR22888:SF9">
    <property type="entry name" value="CYTOCHROME C OXIDASE SUBUNIT 2"/>
    <property type="match status" value="1"/>
</dbReference>
<evidence type="ECO:0000256" key="15">
    <source>
        <dbReference type="ARBA" id="ARBA00047816"/>
    </source>
</evidence>
<dbReference type="HOGENOM" id="CLU_036876_2_2_6"/>
<dbReference type="Gene3D" id="2.60.40.420">
    <property type="entry name" value="Cupredoxins - blue copper proteins"/>
    <property type="match status" value="1"/>
</dbReference>
<evidence type="ECO:0000313" key="24">
    <source>
        <dbReference type="Proteomes" id="UP000004263"/>
    </source>
</evidence>
<comment type="function">
    <text evidence="14 18">Subunits I and II form the functional core of the enzyme complex. Electrons originating in cytochrome c are transferred via heme a and Cu(A) to the binuclear center formed by heme a3 and Cu(B).</text>
</comment>
<dbReference type="InterPro" id="IPR009056">
    <property type="entry name" value="Cyt_c-like_dom"/>
</dbReference>
<dbReference type="STRING" id="207949.RED65_16141"/>
<evidence type="ECO:0000256" key="18">
    <source>
        <dbReference type="RuleBase" id="RU004024"/>
    </source>
</evidence>
<dbReference type="AlphaFoldDB" id="Q1N2M3"/>
<organism evidence="23 24">
    <name type="scientific">Bermanella marisrubri</name>
    <dbReference type="NCBI Taxonomy" id="207949"/>
    <lineage>
        <taxon>Bacteria</taxon>
        <taxon>Pseudomonadati</taxon>
        <taxon>Pseudomonadota</taxon>
        <taxon>Gammaproteobacteria</taxon>
        <taxon>Oceanospirillales</taxon>
        <taxon>Oceanospirillaceae</taxon>
        <taxon>Bermanella</taxon>
    </lineage>
</organism>
<dbReference type="PROSITE" id="PS50857">
    <property type="entry name" value="COX2_CUA"/>
    <property type="match status" value="1"/>
</dbReference>
<evidence type="ECO:0000259" key="21">
    <source>
        <dbReference type="PROSITE" id="PS50999"/>
    </source>
</evidence>
<dbReference type="PRINTS" id="PR01166">
    <property type="entry name" value="CYCOXIDASEII"/>
</dbReference>
<evidence type="ECO:0000256" key="4">
    <source>
        <dbReference type="ARBA" id="ARBA00022617"/>
    </source>
</evidence>
<keyword evidence="7 16" id="KW-0479">Metal-binding</keyword>
<dbReference type="Gene3D" id="1.10.760.10">
    <property type="entry name" value="Cytochrome c-like domain"/>
    <property type="match status" value="1"/>
</dbReference>
<keyword evidence="3 17" id="KW-0813">Transport</keyword>
<evidence type="ECO:0000256" key="5">
    <source>
        <dbReference type="ARBA" id="ARBA00022660"/>
    </source>
</evidence>
<dbReference type="InterPro" id="IPR011759">
    <property type="entry name" value="Cyt_c_oxidase_su2_TM_dom"/>
</dbReference>
<sequence>MQFANATSSKGVLTIRLDFTTRLEAFERSLREGIKPVRMVYAVLLLLIAPSAFAEWGLNMPEGVTRISQSVHGLHMTIFYICCVIAVIVFGVMLYSIIYHRKSRGAKAANFHESTTVEIIWTIIPLLILIGMAVPATSTLIDMYDSSEAEVDVQITGYQWKWRYTYLNDDVDFFSNLSTPQEQIENQQDKSENYLLEVDNPLVLPVNTKVRFLMTAEDVIHSWWVPELSVKKDTIPGFINEAWTIIDEPGVYRGQCTELCGAGHGFMPIVVKAIPKDEYQMWITEQAAIQKAAREVRDMSFDELMEQGKKVYGTYCAACHKADGSGMPPVFPALKDSAIAKGDIVKHIDIVVNGAKGTAMAAFGDQLSVSDIASVVTYERNAWGNDMGDSVSPKEVKEFKENK</sequence>
<reference evidence="23 24" key="1">
    <citation type="submission" date="2006-03" db="EMBL/GenBank/DDBJ databases">
        <authorList>
            <person name="Pinhassi J."/>
            <person name="Pedros-Alio C."/>
            <person name="Ferriera S."/>
            <person name="Johnson J."/>
            <person name="Kravitz S."/>
            <person name="Halpern A."/>
            <person name="Remington K."/>
            <person name="Beeson K."/>
            <person name="Tran B."/>
            <person name="Rogers Y.-H."/>
            <person name="Friedman R."/>
            <person name="Venter J.C."/>
        </authorList>
    </citation>
    <scope>NUCLEOTIDE SEQUENCE [LARGE SCALE GENOMIC DNA]</scope>
    <source>
        <strain evidence="23 24">RED65</strain>
    </source>
</reference>
<evidence type="ECO:0000256" key="10">
    <source>
        <dbReference type="ARBA" id="ARBA00022989"/>
    </source>
</evidence>
<comment type="cofactor">
    <cofactor evidence="18">
        <name>Cu cation</name>
        <dbReference type="ChEBI" id="CHEBI:23378"/>
    </cofactor>
    <text evidence="18">Binds a copper A center.</text>
</comment>
<keyword evidence="11 16" id="KW-0408">Iron</keyword>
<dbReference type="InterPro" id="IPR014222">
    <property type="entry name" value="Cyt_c_oxidase_su2"/>
</dbReference>
<comment type="caution">
    <text evidence="23">The sequence shown here is derived from an EMBL/GenBank/DDBJ whole genome shotgun (WGS) entry which is preliminary data.</text>
</comment>
<evidence type="ECO:0000256" key="3">
    <source>
        <dbReference type="ARBA" id="ARBA00022448"/>
    </source>
</evidence>
<dbReference type="EMBL" id="AAQH01000007">
    <property type="protein sequence ID" value="EAT12384.1"/>
    <property type="molecule type" value="Genomic_DNA"/>
</dbReference>
<keyword evidence="9 17" id="KW-0249">Electron transport</keyword>
<gene>
    <name evidence="23" type="ORF">RED65_16141</name>
</gene>
<dbReference type="Gene3D" id="1.10.287.90">
    <property type="match status" value="1"/>
</dbReference>
<dbReference type="InterPro" id="IPR001505">
    <property type="entry name" value="Copper_CuA"/>
</dbReference>
<dbReference type="GO" id="GO:0042773">
    <property type="term" value="P:ATP synthesis coupled electron transport"/>
    <property type="evidence" value="ECO:0007669"/>
    <property type="project" value="TreeGrafter"/>
</dbReference>
<dbReference type="InterPro" id="IPR002429">
    <property type="entry name" value="CcO_II-like_C"/>
</dbReference>
<name>Q1N2M3_9GAMM</name>
<evidence type="ECO:0000256" key="9">
    <source>
        <dbReference type="ARBA" id="ARBA00022982"/>
    </source>
</evidence>
<comment type="subcellular location">
    <subcellularLocation>
        <location evidence="17">Cell membrane</location>
        <topology evidence="17">Multi-pass membrane protein</topology>
    </subcellularLocation>
    <subcellularLocation>
        <location evidence="1">Membrane</location>
        <topology evidence="1">Multi-pass membrane protein</topology>
    </subcellularLocation>
</comment>
<comment type="catalytic activity">
    <reaction evidence="15 18">
        <text>4 Fe(II)-[cytochrome c] + O2 + 8 H(+)(in) = 4 Fe(III)-[cytochrome c] + 2 H2O + 4 H(+)(out)</text>
        <dbReference type="Rhea" id="RHEA:11436"/>
        <dbReference type="Rhea" id="RHEA-COMP:10350"/>
        <dbReference type="Rhea" id="RHEA-COMP:14399"/>
        <dbReference type="ChEBI" id="CHEBI:15377"/>
        <dbReference type="ChEBI" id="CHEBI:15378"/>
        <dbReference type="ChEBI" id="CHEBI:15379"/>
        <dbReference type="ChEBI" id="CHEBI:29033"/>
        <dbReference type="ChEBI" id="CHEBI:29034"/>
        <dbReference type="EC" id="7.1.1.9"/>
    </reaction>
</comment>
<comment type="similarity">
    <text evidence="2 17">Belongs to the cytochrome c oxidase subunit 2 family.</text>
</comment>
<feature type="domain" description="Cytochrome c" evidence="22">
    <location>
        <begin position="303"/>
        <end position="383"/>
    </location>
</feature>
<dbReference type="EC" id="7.1.1.9" evidence="18"/>
<evidence type="ECO:0000256" key="17">
    <source>
        <dbReference type="RuleBase" id="RU000456"/>
    </source>
</evidence>
<dbReference type="InterPro" id="IPR045187">
    <property type="entry name" value="CcO_II"/>
</dbReference>
<evidence type="ECO:0000256" key="7">
    <source>
        <dbReference type="ARBA" id="ARBA00022723"/>
    </source>
</evidence>
<dbReference type="Pfam" id="PF00116">
    <property type="entry name" value="COX2"/>
    <property type="match status" value="1"/>
</dbReference>
<accession>Q1N2M3</accession>
<feature type="domain" description="Cytochrome oxidase subunit II copper A binding" evidence="20">
    <location>
        <begin position="148"/>
        <end position="285"/>
    </location>
</feature>
<dbReference type="PROSITE" id="PS50999">
    <property type="entry name" value="COX2_TM"/>
    <property type="match status" value="1"/>
</dbReference>
<evidence type="ECO:0000256" key="6">
    <source>
        <dbReference type="ARBA" id="ARBA00022692"/>
    </source>
</evidence>
<dbReference type="SUPFAM" id="SSF81464">
    <property type="entry name" value="Cytochrome c oxidase subunit II-like, transmembrane region"/>
    <property type="match status" value="1"/>
</dbReference>
<dbReference type="Pfam" id="PF13442">
    <property type="entry name" value="Cytochrome_CBB3"/>
    <property type="match status" value="1"/>
</dbReference>
<keyword evidence="8" id="KW-1278">Translocase</keyword>
<dbReference type="GO" id="GO:0020037">
    <property type="term" value="F:heme binding"/>
    <property type="evidence" value="ECO:0007669"/>
    <property type="project" value="InterPro"/>
</dbReference>
<dbReference type="GO" id="GO:0016491">
    <property type="term" value="F:oxidoreductase activity"/>
    <property type="evidence" value="ECO:0007669"/>
    <property type="project" value="InterPro"/>
</dbReference>
<dbReference type="Pfam" id="PF02790">
    <property type="entry name" value="COX2_TM"/>
    <property type="match status" value="1"/>
</dbReference>
<protein>
    <recommendedName>
        <fullName evidence="18">Cytochrome c oxidase subunit 2</fullName>
        <ecNumber evidence="18">7.1.1.9</ecNumber>
    </recommendedName>
</protein>
<keyword evidence="5 17" id="KW-0679">Respiratory chain</keyword>
<evidence type="ECO:0000256" key="16">
    <source>
        <dbReference type="PROSITE-ProRule" id="PRU00433"/>
    </source>
</evidence>
<dbReference type="InterPro" id="IPR036257">
    <property type="entry name" value="Cyt_c_oxidase_su2_TM_sf"/>
</dbReference>
<keyword evidence="12 18" id="KW-0186">Copper</keyword>
<evidence type="ECO:0000259" key="22">
    <source>
        <dbReference type="PROSITE" id="PS51007"/>
    </source>
</evidence>